<evidence type="ECO:0000313" key="5">
    <source>
        <dbReference type="Proteomes" id="UP000468864"/>
    </source>
</evidence>
<dbReference type="SMART" id="SM00862">
    <property type="entry name" value="Trans_reg_C"/>
    <property type="match status" value="1"/>
</dbReference>
<organism evidence="4 5">
    <name type="scientific">Rhizobium laguerreae</name>
    <dbReference type="NCBI Taxonomy" id="1076926"/>
    <lineage>
        <taxon>Bacteria</taxon>
        <taxon>Pseudomonadati</taxon>
        <taxon>Pseudomonadota</taxon>
        <taxon>Alphaproteobacteria</taxon>
        <taxon>Hyphomicrobiales</taxon>
        <taxon>Rhizobiaceae</taxon>
        <taxon>Rhizobium/Agrobacterium group</taxon>
        <taxon>Rhizobium</taxon>
    </lineage>
</organism>
<comment type="caution">
    <text evidence="4">The sequence shown here is derived from an EMBL/GenBank/DDBJ whole genome shotgun (WGS) entry which is preliminary data.</text>
</comment>
<dbReference type="PROSITE" id="PS51755">
    <property type="entry name" value="OMPR_PHOB"/>
    <property type="match status" value="1"/>
</dbReference>
<evidence type="ECO:0000256" key="1">
    <source>
        <dbReference type="ARBA" id="ARBA00023125"/>
    </source>
</evidence>
<dbReference type="GO" id="GO:0006355">
    <property type="term" value="P:regulation of DNA-templated transcription"/>
    <property type="evidence" value="ECO:0007669"/>
    <property type="project" value="InterPro"/>
</dbReference>
<accession>A0A6N9ZPQ1</accession>
<dbReference type="EMBL" id="WUEP01000033">
    <property type="protein sequence ID" value="NEH95226.1"/>
    <property type="molecule type" value="Genomic_DNA"/>
</dbReference>
<dbReference type="InterPro" id="IPR011990">
    <property type="entry name" value="TPR-like_helical_dom_sf"/>
</dbReference>
<dbReference type="GO" id="GO:0000160">
    <property type="term" value="P:phosphorelay signal transduction system"/>
    <property type="evidence" value="ECO:0007669"/>
    <property type="project" value="InterPro"/>
</dbReference>
<keyword evidence="1 2" id="KW-0238">DNA-binding</keyword>
<dbReference type="Gene3D" id="1.10.10.10">
    <property type="entry name" value="Winged helix-like DNA-binding domain superfamily/Winged helix DNA-binding domain"/>
    <property type="match status" value="1"/>
</dbReference>
<evidence type="ECO:0000313" key="4">
    <source>
        <dbReference type="EMBL" id="NEH95226.1"/>
    </source>
</evidence>
<name>A0A6N9ZPQ1_9HYPH</name>
<dbReference type="Gene3D" id="3.40.50.10070">
    <property type="entry name" value="TolB, N-terminal domain"/>
    <property type="match status" value="1"/>
</dbReference>
<dbReference type="SUPFAM" id="SSF46894">
    <property type="entry name" value="C-terminal effector domain of the bipartite response regulators"/>
    <property type="match status" value="1"/>
</dbReference>
<dbReference type="InterPro" id="IPR036388">
    <property type="entry name" value="WH-like_DNA-bd_sf"/>
</dbReference>
<feature type="domain" description="OmpR/PhoB-type" evidence="3">
    <location>
        <begin position="16"/>
        <end position="114"/>
    </location>
</feature>
<dbReference type="SUPFAM" id="SSF48452">
    <property type="entry name" value="TPR-like"/>
    <property type="match status" value="1"/>
</dbReference>
<dbReference type="AlphaFoldDB" id="A0A6N9ZPQ1"/>
<sequence>MLLPLFLADIFNPMAQPRDTFGPFVFDRAAGVLRRDGELVGLGQRSFALLDALLSADGQSVSKDVLMARAWPGQIVEEANLSVQIAALRKALGKAPNGLEWIATVPRFGYRLPHFHSVETPHYAVRPSIAVLPFEDLSRDAEYRYFAEGMVEDVIVALSRFKTFAVVARNSSFAFKDRNTPVRDIADALGVRYVLQGSVRRHSDQLRVAVQLLDVDTNAHLWVERFDGDISSLFDFQDHITDTVVGLVEPEVRKAEVERARRKRPDSLDAYDLYLRALPHFRGTAASVRDEAVRLLEQAVQLDPAFATGLAHAAWAYERHETFGSGLSEVERHRCLQLGEMALEIGYEDPQVVAICALVFTNVGHDHRRSLAMLTDAQKANPNNPTVLSLYAFLNVMAGDVDIGKDTFLRALQIAPGALENYEILVGVGIAHLFKGEFDQAVDWASRSLAVNNDWLGAYWTLASAYAHLGHVEQAQATIAKLRAKAPHMRVRDLERHRPRYAERYEIMIGGVRKAGLPD</sequence>
<proteinExistence type="predicted"/>
<dbReference type="InterPro" id="IPR016032">
    <property type="entry name" value="Sig_transdc_resp-reg_C-effctor"/>
</dbReference>
<dbReference type="Proteomes" id="UP000468864">
    <property type="component" value="Unassembled WGS sequence"/>
</dbReference>
<evidence type="ECO:0000259" key="3">
    <source>
        <dbReference type="PROSITE" id="PS51755"/>
    </source>
</evidence>
<reference evidence="4 5" key="1">
    <citation type="submission" date="2019-12" db="EMBL/GenBank/DDBJ databases">
        <title>Rhizobium genotypes associated with high levels of biological nitrogen fixation by grain legumes in a temperate-maritime cropping system.</title>
        <authorList>
            <person name="Maluk M."/>
            <person name="Francesc Ferrando Molina F."/>
            <person name="Lopez Del Egido L."/>
            <person name="Lafos M."/>
            <person name="Langarica-Fuentes A."/>
            <person name="Gebre Yohannes G."/>
            <person name="Young M.W."/>
            <person name="Martin P."/>
            <person name="Gantlett R."/>
            <person name="Kenicer G."/>
            <person name="Hawes C."/>
            <person name="Begg G.S."/>
            <person name="Quilliam R.S."/>
            <person name="Squire G.R."/>
            <person name="Poole P.S."/>
            <person name="Young P.W."/>
            <person name="Iannetta P.M."/>
            <person name="James E.K."/>
        </authorList>
    </citation>
    <scope>NUCLEOTIDE SEQUENCE [LARGE SCALE GENOMIC DNA]</scope>
    <source>
        <strain evidence="4 5">JHI2449</strain>
    </source>
</reference>
<protein>
    <submittedName>
        <fullName evidence="4">Transcriptional regulator</fullName>
    </submittedName>
</protein>
<feature type="DNA-binding region" description="OmpR/PhoB-type" evidence="2">
    <location>
        <begin position="16"/>
        <end position="114"/>
    </location>
</feature>
<dbReference type="CDD" id="cd00383">
    <property type="entry name" value="trans_reg_C"/>
    <property type="match status" value="1"/>
</dbReference>
<dbReference type="InterPro" id="IPR001867">
    <property type="entry name" value="OmpR/PhoB-type_DNA-bd"/>
</dbReference>
<gene>
    <name evidence="4" type="ORF">GR206_30170</name>
</gene>
<evidence type="ECO:0000256" key="2">
    <source>
        <dbReference type="PROSITE-ProRule" id="PRU01091"/>
    </source>
</evidence>
<dbReference type="Pfam" id="PF00486">
    <property type="entry name" value="Trans_reg_C"/>
    <property type="match status" value="1"/>
</dbReference>
<dbReference type="GO" id="GO:0003677">
    <property type="term" value="F:DNA binding"/>
    <property type="evidence" value="ECO:0007669"/>
    <property type="project" value="UniProtKB-UniRule"/>
</dbReference>
<dbReference type="Gene3D" id="1.25.40.10">
    <property type="entry name" value="Tetratricopeptide repeat domain"/>
    <property type="match status" value="1"/>
</dbReference>